<reference evidence="2" key="1">
    <citation type="journal article" date="2013" name="Environ. Microbiol.">
        <title>Microbiota from the distal guts of lean and obese adolescents exhibit partial functional redundancy besides clear differences in community structure.</title>
        <authorList>
            <person name="Ferrer M."/>
            <person name="Ruiz A."/>
            <person name="Lanza F."/>
            <person name="Haange S.B."/>
            <person name="Oberbach A."/>
            <person name="Till H."/>
            <person name="Bargiela R."/>
            <person name="Campoy C."/>
            <person name="Segura M.T."/>
            <person name="Richter M."/>
            <person name="von Bergen M."/>
            <person name="Seifert J."/>
            <person name="Suarez A."/>
        </authorList>
    </citation>
    <scope>NUCLEOTIDE SEQUENCE</scope>
</reference>
<feature type="compositionally biased region" description="Polar residues" evidence="1">
    <location>
        <begin position="23"/>
        <end position="34"/>
    </location>
</feature>
<organism evidence="2">
    <name type="scientific">human gut metagenome</name>
    <dbReference type="NCBI Taxonomy" id="408170"/>
    <lineage>
        <taxon>unclassified sequences</taxon>
        <taxon>metagenomes</taxon>
        <taxon>organismal metagenomes</taxon>
    </lineage>
</organism>
<dbReference type="EMBL" id="AJWY01011231">
    <property type="protein sequence ID" value="EKC53316.1"/>
    <property type="molecule type" value="Genomic_DNA"/>
</dbReference>
<feature type="non-terminal residue" evidence="2">
    <location>
        <position position="166"/>
    </location>
</feature>
<sequence length="166" mass="18397">MRTLSVNSEEKIYNDLMNEVPNQTVSGDTKQSATALAGAESTATGQVDNYKSTYSGKLDDAISNYLTGRGFEYDPMQDKAYQQYRKEFAQNAAMARDTSRNTANQLSGGYNPTYADTVADEVYNERMGNISDAESTFRGLAQQDYQAKQEKNANVLNLYNTLEGTD</sequence>
<gene>
    <name evidence="2" type="ORF">LEA_16437</name>
</gene>
<protein>
    <submittedName>
        <fullName evidence="2">Protein TolA</fullName>
    </submittedName>
</protein>
<name>K1T1D9_9ZZZZ</name>
<dbReference type="AlphaFoldDB" id="K1T1D9"/>
<evidence type="ECO:0000256" key="1">
    <source>
        <dbReference type="SAM" id="MobiDB-lite"/>
    </source>
</evidence>
<proteinExistence type="predicted"/>
<feature type="region of interest" description="Disordered" evidence="1">
    <location>
        <begin position="23"/>
        <end position="44"/>
    </location>
</feature>
<comment type="caution">
    <text evidence="2">The sequence shown here is derived from an EMBL/GenBank/DDBJ whole genome shotgun (WGS) entry which is preliminary data.</text>
</comment>
<evidence type="ECO:0000313" key="2">
    <source>
        <dbReference type="EMBL" id="EKC53316.1"/>
    </source>
</evidence>
<accession>K1T1D9</accession>